<keyword evidence="1" id="KW-0472">Membrane</keyword>
<accession>A0ABU1ZLZ2</accession>
<gene>
    <name evidence="2" type="ORF">J2X15_001857</name>
</gene>
<reference evidence="2 3" key="1">
    <citation type="submission" date="2023-07" db="EMBL/GenBank/DDBJ databases">
        <title>Sorghum-associated microbial communities from plants grown in Nebraska, USA.</title>
        <authorList>
            <person name="Schachtman D."/>
        </authorList>
    </citation>
    <scope>NUCLEOTIDE SEQUENCE [LARGE SCALE GENOMIC DNA]</scope>
    <source>
        <strain evidence="2 3">BE308</strain>
    </source>
</reference>
<feature type="transmembrane region" description="Helical" evidence="1">
    <location>
        <begin position="12"/>
        <end position="35"/>
    </location>
</feature>
<evidence type="ECO:0008006" key="4">
    <source>
        <dbReference type="Google" id="ProtNLM"/>
    </source>
</evidence>
<evidence type="ECO:0000256" key="1">
    <source>
        <dbReference type="SAM" id="Phobius"/>
    </source>
</evidence>
<name>A0ABU1ZLZ2_9BURK</name>
<dbReference type="EMBL" id="JAVDXO010000003">
    <property type="protein sequence ID" value="MDR7306574.1"/>
    <property type="molecule type" value="Genomic_DNA"/>
</dbReference>
<organism evidence="2 3">
    <name type="scientific">Rhodoferax saidenbachensis</name>
    <dbReference type="NCBI Taxonomy" id="1484693"/>
    <lineage>
        <taxon>Bacteria</taxon>
        <taxon>Pseudomonadati</taxon>
        <taxon>Pseudomonadota</taxon>
        <taxon>Betaproteobacteria</taxon>
        <taxon>Burkholderiales</taxon>
        <taxon>Comamonadaceae</taxon>
        <taxon>Rhodoferax</taxon>
    </lineage>
</organism>
<keyword evidence="3" id="KW-1185">Reference proteome</keyword>
<evidence type="ECO:0000313" key="3">
    <source>
        <dbReference type="Proteomes" id="UP001268089"/>
    </source>
</evidence>
<comment type="caution">
    <text evidence="2">The sequence shown here is derived from an EMBL/GenBank/DDBJ whole genome shotgun (WGS) entry which is preliminary data.</text>
</comment>
<sequence length="91" mass="9374">MPEQVDSNNGGSPIGAAFGLIAFGAYFLAGSYYGLTYAKWPFFMPPQLDIFDLLFGIFGEHAGGYVGGGLLGVLGLALAILGVAVLAKSNV</sequence>
<evidence type="ECO:0000313" key="2">
    <source>
        <dbReference type="EMBL" id="MDR7306574.1"/>
    </source>
</evidence>
<keyword evidence="1" id="KW-0812">Transmembrane</keyword>
<dbReference type="RefSeq" id="WP_310341803.1">
    <property type="nucleotide sequence ID" value="NZ_JAVDXO010000003.1"/>
</dbReference>
<feature type="transmembrane region" description="Helical" evidence="1">
    <location>
        <begin position="65"/>
        <end position="87"/>
    </location>
</feature>
<protein>
    <recommendedName>
        <fullName evidence="4">Cell division protein FtsK</fullName>
    </recommendedName>
</protein>
<keyword evidence="1" id="KW-1133">Transmembrane helix</keyword>
<proteinExistence type="predicted"/>
<dbReference type="Proteomes" id="UP001268089">
    <property type="component" value="Unassembled WGS sequence"/>
</dbReference>